<dbReference type="KEGG" id="hra:EI982_10025"/>
<sequence>MATRGSRGSGGAGAQLPEVVPFDLAHLTRLSWELGSRVIDDDGVSCHGEWEHRDALWAVSVFDVTGETVVVRVRTPTGREHFYGAARMDFEAARPALDAAPAWRSRG</sequence>
<evidence type="ECO:0000313" key="2">
    <source>
        <dbReference type="Proteomes" id="UP000428325"/>
    </source>
</evidence>
<dbReference type="AlphaFoldDB" id="A0A6B9F3V2"/>
<reference evidence="1 2" key="1">
    <citation type="submission" date="2018-12" db="EMBL/GenBank/DDBJ databases">
        <title>Complete genome sequence of Haloplanus rallus MBLA0036.</title>
        <authorList>
            <person name="Nam Y.-d."/>
            <person name="Kang J."/>
            <person name="Chung W.-H."/>
            <person name="Park Y.S."/>
        </authorList>
    </citation>
    <scope>NUCLEOTIDE SEQUENCE [LARGE SCALE GENOMIC DNA]</scope>
    <source>
        <strain evidence="1 2">MBLA0036</strain>
    </source>
</reference>
<dbReference type="GeneID" id="43369877"/>
<evidence type="ECO:0000313" key="1">
    <source>
        <dbReference type="EMBL" id="QGX95105.1"/>
    </source>
</evidence>
<dbReference type="Proteomes" id="UP000428325">
    <property type="component" value="Chromosome"/>
</dbReference>
<dbReference type="RefSeq" id="WP_157689561.1">
    <property type="nucleotide sequence ID" value="NZ_CP034345.1"/>
</dbReference>
<dbReference type="EMBL" id="CP034345">
    <property type="protein sequence ID" value="QGX95105.1"/>
    <property type="molecule type" value="Genomic_DNA"/>
</dbReference>
<proteinExistence type="predicted"/>
<organism evidence="1 2">
    <name type="scientific">Haloplanus rallus</name>
    <dbReference type="NCBI Taxonomy" id="1816183"/>
    <lineage>
        <taxon>Archaea</taxon>
        <taxon>Methanobacteriati</taxon>
        <taxon>Methanobacteriota</taxon>
        <taxon>Stenosarchaea group</taxon>
        <taxon>Halobacteria</taxon>
        <taxon>Halobacteriales</taxon>
        <taxon>Haloferacaceae</taxon>
        <taxon>Haloplanus</taxon>
    </lineage>
</organism>
<keyword evidence="2" id="KW-1185">Reference proteome</keyword>
<gene>
    <name evidence="1" type="ORF">EI982_10025</name>
</gene>
<name>A0A6B9F3V2_9EURY</name>
<accession>A0A6B9F3V2</accession>
<dbReference type="OrthoDB" id="166257at2157"/>
<protein>
    <submittedName>
        <fullName evidence="1">Uncharacterized protein</fullName>
    </submittedName>
</protein>